<dbReference type="AlphaFoldDB" id="A0A6J6ED24"/>
<sequence length="383" mass="39755">MYKRSLGAVGIALSAALVFTGCASGATNDGADTDTTDSAAIVAAAQAVIDTYKEVPSTADLGEAIDVASLAGKKIISIPIDSKLEFYQVGENSMKAIAEKAGLVYETFPTDGSVTSFQQGFALAIAEKAGAIILNGPLPENLAPQVKEAQAAGVQVVPVHISDQSEAVYEDTPYEAFAPFNLGARLSALYAVVDLKGEPAQCLVLEASGTGPSDGMVKTITDTLATEAPAGSGVVTSLNIQVPEWSTDIQPAVQSALLANPEINCVLPIYDSMALFAIPGIDQAAADRNLGVYSFNGTPAVMKLIQEGTTMRSDAAENPDWVSYVNLDTVFRAMLGADPIAKVSGPLRVIDKSNVDETGTPPESGKGFGNEFPAAYEKLWGLG</sequence>
<dbReference type="InterPro" id="IPR028082">
    <property type="entry name" value="Peripla_BP_I"/>
</dbReference>
<dbReference type="PANTHER" id="PTHR46847:SF1">
    <property type="entry name" value="D-ALLOSE-BINDING PERIPLASMIC PROTEIN-RELATED"/>
    <property type="match status" value="1"/>
</dbReference>
<keyword evidence="3" id="KW-0732">Signal</keyword>
<reference evidence="5" key="1">
    <citation type="submission" date="2020-05" db="EMBL/GenBank/DDBJ databases">
        <authorList>
            <person name="Chiriac C."/>
            <person name="Salcher M."/>
            <person name="Ghai R."/>
            <person name="Kavagutti S V."/>
        </authorList>
    </citation>
    <scope>NUCLEOTIDE SEQUENCE</scope>
</reference>
<organism evidence="5">
    <name type="scientific">freshwater metagenome</name>
    <dbReference type="NCBI Taxonomy" id="449393"/>
    <lineage>
        <taxon>unclassified sequences</taxon>
        <taxon>metagenomes</taxon>
        <taxon>ecological metagenomes</taxon>
    </lineage>
</organism>
<gene>
    <name evidence="5" type="ORF">UFOPK1591_01490</name>
</gene>
<evidence type="ECO:0000256" key="3">
    <source>
        <dbReference type="ARBA" id="ARBA00022729"/>
    </source>
</evidence>
<evidence type="ECO:0000259" key="4">
    <source>
        <dbReference type="Pfam" id="PF13407"/>
    </source>
</evidence>
<evidence type="ECO:0000256" key="1">
    <source>
        <dbReference type="ARBA" id="ARBA00004196"/>
    </source>
</evidence>
<dbReference type="Pfam" id="PF13407">
    <property type="entry name" value="Peripla_BP_4"/>
    <property type="match status" value="1"/>
</dbReference>
<dbReference type="SUPFAM" id="SSF53822">
    <property type="entry name" value="Periplasmic binding protein-like I"/>
    <property type="match status" value="1"/>
</dbReference>
<dbReference type="EMBL" id="CAEZTD010000169">
    <property type="protein sequence ID" value="CAB4574410.1"/>
    <property type="molecule type" value="Genomic_DNA"/>
</dbReference>
<dbReference type="PROSITE" id="PS51257">
    <property type="entry name" value="PROKAR_LIPOPROTEIN"/>
    <property type="match status" value="1"/>
</dbReference>
<dbReference type="Gene3D" id="3.40.50.2300">
    <property type="match status" value="2"/>
</dbReference>
<accession>A0A6J6ED24</accession>
<name>A0A6J6ED24_9ZZZZ</name>
<dbReference type="GO" id="GO:0030313">
    <property type="term" value="C:cell envelope"/>
    <property type="evidence" value="ECO:0007669"/>
    <property type="project" value="UniProtKB-SubCell"/>
</dbReference>
<evidence type="ECO:0000256" key="2">
    <source>
        <dbReference type="ARBA" id="ARBA00007639"/>
    </source>
</evidence>
<proteinExistence type="inferred from homology"/>
<comment type="subcellular location">
    <subcellularLocation>
        <location evidence="1">Cell envelope</location>
    </subcellularLocation>
</comment>
<protein>
    <submittedName>
        <fullName evidence="5">Unannotated protein</fullName>
    </submittedName>
</protein>
<dbReference type="InterPro" id="IPR025997">
    <property type="entry name" value="SBP_2_dom"/>
</dbReference>
<evidence type="ECO:0000313" key="5">
    <source>
        <dbReference type="EMBL" id="CAB4574410.1"/>
    </source>
</evidence>
<comment type="similarity">
    <text evidence="2">Belongs to the bacterial solute-binding protein 2 family.</text>
</comment>
<feature type="domain" description="Periplasmic binding protein" evidence="4">
    <location>
        <begin position="81"/>
        <end position="331"/>
    </location>
</feature>
<dbReference type="PANTHER" id="PTHR46847">
    <property type="entry name" value="D-ALLOSE-BINDING PERIPLASMIC PROTEIN-RELATED"/>
    <property type="match status" value="1"/>
</dbReference>
<dbReference type="GO" id="GO:0030246">
    <property type="term" value="F:carbohydrate binding"/>
    <property type="evidence" value="ECO:0007669"/>
    <property type="project" value="UniProtKB-ARBA"/>
</dbReference>